<evidence type="ECO:0000256" key="2">
    <source>
        <dbReference type="ARBA" id="ARBA00017625"/>
    </source>
</evidence>
<sequence length="474" mass="54533">MKNKSKVMVQTENSVLMRNIFERNLEKKAAYIEEWSNTQPQYSNQRIGISIADPAHFLTVYRAVQIAGKLPVVLDPKWTSEQFKEILKHYEITYLITDKKKDIDHIQQLTLESFEEYQNNEVKLSKIQKSPEDMLHIGFTSGTTGMPKAYYRNRFSWLVSYDANDAILNGVPSSIIAPGPLAHSLTLYALMYAHHHSVPCYMQTHYHPKQLLQQLQDHSGAAVFLVPSILEQLLQFETEKLSDIKVTFLTSGAKLEPHTIARFQEKLPHSEVIEFFGTSEASFISYHRVHDYQPHNVGQLFKGVTIKLSDDFGQELPKLTSTGQLHVQSDMVFSGYVDGMHISAQDDIATRDYARMTENGDLILEGRVNNKCIIGGMNVYPEEVERVIMQHIPVNHVMVDAMPHYELGEVLIAYYESKETLAIPDVKKELRKHLERYKIPMRWIKVPHMIWTSSGKIARRAMKEEFGRRNVRKG</sequence>
<organism evidence="7 8">
    <name type="scientific">Staphylococcus condimenti</name>
    <dbReference type="NCBI Taxonomy" id="70255"/>
    <lineage>
        <taxon>Bacteria</taxon>
        <taxon>Bacillati</taxon>
        <taxon>Bacillota</taxon>
        <taxon>Bacilli</taxon>
        <taxon>Bacillales</taxon>
        <taxon>Staphylococcaceae</taxon>
        <taxon>Staphylococcus</taxon>
    </lineage>
</organism>
<evidence type="ECO:0000259" key="6">
    <source>
        <dbReference type="Pfam" id="PF13193"/>
    </source>
</evidence>
<evidence type="ECO:0000259" key="5">
    <source>
        <dbReference type="Pfam" id="PF00501"/>
    </source>
</evidence>
<reference evidence="7 8" key="1">
    <citation type="submission" date="2021-01" db="EMBL/GenBank/DDBJ databases">
        <title>FDA dAtabase for Regulatory Grade micrObial Sequences (FDA-ARGOS): Supporting development and validation of Infectious Disease Dx tests.</title>
        <authorList>
            <person name="Sproer C."/>
            <person name="Gronow S."/>
            <person name="Severitt S."/>
            <person name="Schroder I."/>
            <person name="Tallon L."/>
            <person name="Sadzewicz L."/>
            <person name="Zhao X."/>
            <person name="Boylan J."/>
            <person name="Ott S."/>
            <person name="Bowen H."/>
            <person name="Vavikolanu K."/>
            <person name="Mehta A."/>
            <person name="Aluvathingal J."/>
            <person name="Nadendla S."/>
            <person name="Lowell S."/>
            <person name="Myers T."/>
            <person name="Yan Y."/>
            <person name="Sichtig H."/>
        </authorList>
    </citation>
    <scope>NUCLEOTIDE SEQUENCE [LARGE SCALE GENOMIC DNA]</scope>
    <source>
        <strain evidence="7 8">FDAARGOS_1148</strain>
    </source>
</reference>
<evidence type="ECO:0000313" key="7">
    <source>
        <dbReference type="EMBL" id="QQS82005.1"/>
    </source>
</evidence>
<dbReference type="Proteomes" id="UP000595942">
    <property type="component" value="Chromosome"/>
</dbReference>
<dbReference type="GeneID" id="93725636"/>
<comment type="similarity">
    <text evidence="1">Belongs to the ATP-dependent AMP-binding enzyme family.</text>
</comment>
<dbReference type="EMBL" id="CP068073">
    <property type="protein sequence ID" value="QQS82005.1"/>
    <property type="molecule type" value="Genomic_DNA"/>
</dbReference>
<dbReference type="RefSeq" id="WP_047132532.1">
    <property type="nucleotide sequence ID" value="NZ_CP015114.1"/>
</dbReference>
<accession>A0AB37H8Z9</accession>
<dbReference type="PANTHER" id="PTHR43201">
    <property type="entry name" value="ACYL-COA SYNTHETASE"/>
    <property type="match status" value="1"/>
</dbReference>
<dbReference type="InterPro" id="IPR000873">
    <property type="entry name" value="AMP-dep_synth/lig_dom"/>
</dbReference>
<keyword evidence="3" id="KW-0436">Ligase</keyword>
<dbReference type="Pfam" id="PF00501">
    <property type="entry name" value="AMP-binding"/>
    <property type="match status" value="1"/>
</dbReference>
<feature type="domain" description="AMP-dependent synthetase/ligase" evidence="5">
    <location>
        <begin position="45"/>
        <end position="336"/>
    </location>
</feature>
<dbReference type="InterPro" id="IPR025110">
    <property type="entry name" value="AMP-bd_C"/>
</dbReference>
<evidence type="ECO:0000313" key="8">
    <source>
        <dbReference type="Proteomes" id="UP000595942"/>
    </source>
</evidence>
<evidence type="ECO:0000256" key="1">
    <source>
        <dbReference type="ARBA" id="ARBA00006432"/>
    </source>
</evidence>
<dbReference type="KEGG" id="scv:A4G25_09770"/>
<dbReference type="Pfam" id="PF13193">
    <property type="entry name" value="AMP-binding_C"/>
    <property type="match status" value="1"/>
</dbReference>
<evidence type="ECO:0000256" key="3">
    <source>
        <dbReference type="ARBA" id="ARBA00022598"/>
    </source>
</evidence>
<evidence type="ECO:0000256" key="4">
    <source>
        <dbReference type="ARBA" id="ARBA00032875"/>
    </source>
</evidence>
<dbReference type="InterPro" id="IPR045851">
    <property type="entry name" value="AMP-bd_C_sf"/>
</dbReference>
<dbReference type="SUPFAM" id="SSF56801">
    <property type="entry name" value="Acetyl-CoA synthetase-like"/>
    <property type="match status" value="1"/>
</dbReference>
<protein>
    <recommendedName>
        <fullName evidence="2">Putative long chain fatty acid-CoA ligase VraA</fullName>
    </recommendedName>
    <alternativeName>
        <fullName evidence="4">Acyl-CoA synthetase</fullName>
    </alternativeName>
</protein>
<dbReference type="Gene3D" id="3.40.50.12780">
    <property type="entry name" value="N-terminal domain of ligase-like"/>
    <property type="match status" value="1"/>
</dbReference>
<dbReference type="GO" id="GO:0031956">
    <property type="term" value="F:medium-chain fatty acid-CoA ligase activity"/>
    <property type="evidence" value="ECO:0007669"/>
    <property type="project" value="TreeGrafter"/>
</dbReference>
<feature type="domain" description="AMP-binding enzyme C-terminal" evidence="6">
    <location>
        <begin position="383"/>
        <end position="456"/>
    </location>
</feature>
<dbReference type="PANTHER" id="PTHR43201:SF5">
    <property type="entry name" value="MEDIUM-CHAIN ACYL-COA LIGASE ACSF2, MITOCHONDRIAL"/>
    <property type="match status" value="1"/>
</dbReference>
<keyword evidence="8" id="KW-1185">Reference proteome</keyword>
<dbReference type="GO" id="GO:0006631">
    <property type="term" value="P:fatty acid metabolic process"/>
    <property type="evidence" value="ECO:0007669"/>
    <property type="project" value="TreeGrafter"/>
</dbReference>
<proteinExistence type="inferred from homology"/>
<dbReference type="Gene3D" id="3.30.300.30">
    <property type="match status" value="1"/>
</dbReference>
<dbReference type="InterPro" id="IPR020845">
    <property type="entry name" value="AMP-binding_CS"/>
</dbReference>
<gene>
    <name evidence="7" type="ORF">I6J05_08730</name>
</gene>
<dbReference type="PROSITE" id="PS00455">
    <property type="entry name" value="AMP_BINDING"/>
    <property type="match status" value="1"/>
</dbReference>
<name>A0AB37H8Z9_9STAP</name>
<dbReference type="InterPro" id="IPR042099">
    <property type="entry name" value="ANL_N_sf"/>
</dbReference>
<dbReference type="AlphaFoldDB" id="A0AB37H8Z9"/>